<feature type="domain" description="Phasin" evidence="2">
    <location>
        <begin position="97"/>
        <end position="195"/>
    </location>
</feature>
<reference evidence="3" key="1">
    <citation type="journal article" date="2014" name="Int. J. Syst. Evol. Microbiol.">
        <title>Complete genome sequence of Corynebacterium casei LMG S-19264T (=DSM 44701T), isolated from a smear-ripened cheese.</title>
        <authorList>
            <consortium name="US DOE Joint Genome Institute (JGI-PGF)"/>
            <person name="Walter F."/>
            <person name="Albersmeier A."/>
            <person name="Kalinowski J."/>
            <person name="Ruckert C."/>
        </authorList>
    </citation>
    <scope>NUCLEOTIDE SEQUENCE</scope>
    <source>
        <strain evidence="3">CGMCC 1.3617</strain>
    </source>
</reference>
<comment type="caution">
    <text evidence="3">The sequence shown here is derived from an EMBL/GenBank/DDBJ whole genome shotgun (WGS) entry which is preliminary data.</text>
</comment>
<gene>
    <name evidence="3" type="ORF">GCM10011320_40860</name>
</gene>
<protein>
    <recommendedName>
        <fullName evidence="2">Phasin domain-containing protein</fullName>
    </recommendedName>
</protein>
<dbReference type="InterPro" id="IPR010127">
    <property type="entry name" value="Phasin_subfam-1"/>
</dbReference>
<dbReference type="EMBL" id="BMKW01000010">
    <property type="protein sequence ID" value="GGJ29393.1"/>
    <property type="molecule type" value="Genomic_DNA"/>
</dbReference>
<reference evidence="3" key="2">
    <citation type="submission" date="2020-09" db="EMBL/GenBank/DDBJ databases">
        <authorList>
            <person name="Sun Q."/>
            <person name="Zhou Y."/>
        </authorList>
    </citation>
    <scope>NUCLEOTIDE SEQUENCE</scope>
    <source>
        <strain evidence="3">CGMCC 1.3617</strain>
    </source>
</reference>
<keyword evidence="4" id="KW-1185">Reference proteome</keyword>
<dbReference type="InterPro" id="IPR018968">
    <property type="entry name" value="Phasin"/>
</dbReference>
<feature type="region of interest" description="Disordered" evidence="1">
    <location>
        <begin position="1"/>
        <end position="40"/>
    </location>
</feature>
<dbReference type="Pfam" id="PF09361">
    <property type="entry name" value="Phasin_2"/>
    <property type="match status" value="1"/>
</dbReference>
<name>A0A917NUH3_9PROT</name>
<evidence type="ECO:0000313" key="3">
    <source>
        <dbReference type="EMBL" id="GGJ29393.1"/>
    </source>
</evidence>
<evidence type="ECO:0000259" key="2">
    <source>
        <dbReference type="Pfam" id="PF09361"/>
    </source>
</evidence>
<evidence type="ECO:0000313" key="4">
    <source>
        <dbReference type="Proteomes" id="UP000661507"/>
    </source>
</evidence>
<organism evidence="3 4">
    <name type="scientific">Neoroseomonas lacus</name>
    <dbReference type="NCBI Taxonomy" id="287609"/>
    <lineage>
        <taxon>Bacteria</taxon>
        <taxon>Pseudomonadati</taxon>
        <taxon>Pseudomonadota</taxon>
        <taxon>Alphaproteobacteria</taxon>
        <taxon>Acetobacterales</taxon>
        <taxon>Acetobacteraceae</taxon>
        <taxon>Neoroseomonas</taxon>
    </lineage>
</organism>
<evidence type="ECO:0000256" key="1">
    <source>
        <dbReference type="SAM" id="MobiDB-lite"/>
    </source>
</evidence>
<dbReference type="AlphaFoldDB" id="A0A917NUH3"/>
<feature type="compositionally biased region" description="Polar residues" evidence="1">
    <location>
        <begin position="1"/>
        <end position="10"/>
    </location>
</feature>
<dbReference type="NCBIfam" id="TIGR01841">
    <property type="entry name" value="phasin"/>
    <property type="match status" value="1"/>
</dbReference>
<dbReference type="Proteomes" id="UP000661507">
    <property type="component" value="Unassembled WGS sequence"/>
</dbReference>
<sequence>MLQRSKTTRAAGSGKRPGALAAPVTEQEPATDLERDENMADTKTAEIKTDVKKIAAEGAAQAQKIVTDGAAKARVAMEKGMEQMTKGAEGFMKAAEEAGEFSRGNVEAFTKFAQTWATGSQELARQAMALAQGMTDHTLEGAKALSAVKSLNEAAEIQAKYAKAALEKAVAESAKMQEAVFKLAEQAVAPLSARMTVAMEKMSKPLAA</sequence>
<accession>A0A917NUH3</accession>
<proteinExistence type="predicted"/>
<dbReference type="RefSeq" id="WP_188970121.1">
    <property type="nucleotide sequence ID" value="NZ_BMKW01000010.1"/>
</dbReference>